<dbReference type="AlphaFoldDB" id="A0A1Y1KZK8"/>
<proteinExistence type="predicted"/>
<reference evidence="1" key="1">
    <citation type="journal article" date="2016" name="Sci. Rep.">
        <title>Molecular characterization of firefly nuptial gifts: a multi-omics approach sheds light on postcopulatory sexual selection.</title>
        <authorList>
            <person name="Al-Wathiqui N."/>
            <person name="Fallon T.R."/>
            <person name="South A."/>
            <person name="Weng J.K."/>
            <person name="Lewis S.M."/>
        </authorList>
    </citation>
    <scope>NUCLEOTIDE SEQUENCE</scope>
</reference>
<organism evidence="1">
    <name type="scientific">Photinus pyralis</name>
    <name type="common">Common eastern firefly</name>
    <name type="synonym">Lampyris pyralis</name>
    <dbReference type="NCBI Taxonomy" id="7054"/>
    <lineage>
        <taxon>Eukaryota</taxon>
        <taxon>Metazoa</taxon>
        <taxon>Ecdysozoa</taxon>
        <taxon>Arthropoda</taxon>
        <taxon>Hexapoda</taxon>
        <taxon>Insecta</taxon>
        <taxon>Pterygota</taxon>
        <taxon>Neoptera</taxon>
        <taxon>Endopterygota</taxon>
        <taxon>Coleoptera</taxon>
        <taxon>Polyphaga</taxon>
        <taxon>Elateriformia</taxon>
        <taxon>Elateroidea</taxon>
        <taxon>Lampyridae</taxon>
        <taxon>Lampyrinae</taxon>
        <taxon>Photinus</taxon>
    </lineage>
</organism>
<sequence length="165" mass="18974">MSRILILLFHDPWIIGSQLMNHYYLFVLYVFDLRLHKFCDNDTRSQLVIFVNIDVLLNKDVDHLCYGRMRYRRRVFVAFPHQIAPELAEQSYDVQLVKNLKHDALAFNVFATVIFEELLQLSSVCLQQDGAGNPSRFTVNDIGGTLPDILVSAETVPHVVLKALV</sequence>
<dbReference type="EMBL" id="GEZM01071236">
    <property type="protein sequence ID" value="JAV65941.1"/>
    <property type="molecule type" value="Transcribed_RNA"/>
</dbReference>
<evidence type="ECO:0000313" key="1">
    <source>
        <dbReference type="EMBL" id="JAV65941.1"/>
    </source>
</evidence>
<protein>
    <submittedName>
        <fullName evidence="1">Uncharacterized protein</fullName>
    </submittedName>
</protein>
<name>A0A1Y1KZK8_PHOPY</name>
<accession>A0A1Y1KZK8</accession>